<feature type="domain" description="BPTI/Kunitz inhibitor" evidence="4">
    <location>
        <begin position="1"/>
        <end position="29"/>
    </location>
</feature>
<reference evidence="5 6" key="1">
    <citation type="submission" date="2014-03" db="EMBL/GenBank/DDBJ databases">
        <title>Draft genome of the hookworm Oesophagostomum dentatum.</title>
        <authorList>
            <person name="Mitreva M."/>
        </authorList>
    </citation>
    <scope>NUCLEOTIDE SEQUENCE [LARGE SCALE GENOMIC DNA]</scope>
    <source>
        <strain evidence="5 6">OD-Hann</strain>
    </source>
</reference>
<keyword evidence="1" id="KW-0646">Protease inhibitor</keyword>
<dbReference type="Pfam" id="PF00014">
    <property type="entry name" value="Kunitz_BPTI"/>
    <property type="match status" value="2"/>
</dbReference>
<evidence type="ECO:0000256" key="3">
    <source>
        <dbReference type="ARBA" id="ARBA00023157"/>
    </source>
</evidence>
<dbReference type="SUPFAM" id="SSF57362">
    <property type="entry name" value="BPTI-like"/>
    <property type="match status" value="2"/>
</dbReference>
<keyword evidence="6" id="KW-1185">Reference proteome</keyword>
<evidence type="ECO:0000313" key="6">
    <source>
        <dbReference type="Proteomes" id="UP000053660"/>
    </source>
</evidence>
<dbReference type="SMART" id="SM00131">
    <property type="entry name" value="KU"/>
    <property type="match status" value="1"/>
</dbReference>
<evidence type="ECO:0000256" key="2">
    <source>
        <dbReference type="ARBA" id="ARBA00022900"/>
    </source>
</evidence>
<keyword evidence="3" id="KW-1015">Disulfide bond</keyword>
<dbReference type="OrthoDB" id="4473401at2759"/>
<dbReference type="InterPro" id="IPR020901">
    <property type="entry name" value="Prtase_inh_Kunz-CS"/>
</dbReference>
<name>A0A0B1TD48_OESDE</name>
<accession>A0A0B1TD48</accession>
<dbReference type="PANTHER" id="PTHR10083:SF374">
    <property type="entry name" value="BPTI_KUNITZ INHIBITOR DOMAIN-CONTAINING PROTEIN"/>
    <property type="match status" value="1"/>
</dbReference>
<evidence type="ECO:0000256" key="1">
    <source>
        <dbReference type="ARBA" id="ARBA00022690"/>
    </source>
</evidence>
<dbReference type="InterPro" id="IPR050098">
    <property type="entry name" value="TFPI/VKTCI-like"/>
</dbReference>
<dbReference type="InterPro" id="IPR002223">
    <property type="entry name" value="Kunitz_BPTI"/>
</dbReference>
<dbReference type="EMBL" id="KN549952">
    <property type="protein sequence ID" value="KHJ95483.1"/>
    <property type="molecule type" value="Genomic_DNA"/>
</dbReference>
<keyword evidence="2" id="KW-0722">Serine protease inhibitor</keyword>
<dbReference type="Gene3D" id="4.10.410.10">
    <property type="entry name" value="Pancreatic trypsin inhibitor Kunitz domain"/>
    <property type="match status" value="2"/>
</dbReference>
<dbReference type="PRINTS" id="PR00759">
    <property type="entry name" value="BASICPTASE"/>
</dbReference>
<dbReference type="PROSITE" id="PS50279">
    <property type="entry name" value="BPTI_KUNITZ_2"/>
    <property type="match status" value="2"/>
</dbReference>
<dbReference type="AlphaFoldDB" id="A0A0B1TD48"/>
<dbReference type="GO" id="GO:0004867">
    <property type="term" value="F:serine-type endopeptidase inhibitor activity"/>
    <property type="evidence" value="ECO:0007669"/>
    <property type="project" value="UniProtKB-KW"/>
</dbReference>
<dbReference type="InterPro" id="IPR036880">
    <property type="entry name" value="Kunitz_BPTI_sf"/>
</dbReference>
<gene>
    <name evidence="5" type="ORF">OESDEN_04570</name>
</gene>
<feature type="domain" description="BPTI/Kunitz inhibitor" evidence="4">
    <location>
        <begin position="25"/>
        <end position="82"/>
    </location>
</feature>
<sequence length="92" mass="9918">MKMCVPFTYAGCGGNGNNFGTSEECAARCGVGKCIILRYKTHNYNYNIGYDWRIKMCVPFTYAGCGGNGNNFGTSEECAARCGVGKCVILSE</sequence>
<protein>
    <submittedName>
        <fullName evidence="5">Kunitz/Bovine pancreatic trypsin inhibitor domain protein</fullName>
    </submittedName>
</protein>
<proteinExistence type="predicted"/>
<dbReference type="PANTHER" id="PTHR10083">
    <property type="entry name" value="KUNITZ-TYPE PROTEASE INHIBITOR-RELATED"/>
    <property type="match status" value="1"/>
</dbReference>
<dbReference type="PROSITE" id="PS00280">
    <property type="entry name" value="BPTI_KUNITZ_1"/>
    <property type="match status" value="1"/>
</dbReference>
<dbReference type="Proteomes" id="UP000053660">
    <property type="component" value="Unassembled WGS sequence"/>
</dbReference>
<dbReference type="GO" id="GO:0005615">
    <property type="term" value="C:extracellular space"/>
    <property type="evidence" value="ECO:0007669"/>
    <property type="project" value="TreeGrafter"/>
</dbReference>
<evidence type="ECO:0000259" key="4">
    <source>
        <dbReference type="PROSITE" id="PS50279"/>
    </source>
</evidence>
<evidence type="ECO:0000313" key="5">
    <source>
        <dbReference type="EMBL" id="KHJ95483.1"/>
    </source>
</evidence>
<organism evidence="5 6">
    <name type="scientific">Oesophagostomum dentatum</name>
    <name type="common">Nodular worm</name>
    <dbReference type="NCBI Taxonomy" id="61180"/>
    <lineage>
        <taxon>Eukaryota</taxon>
        <taxon>Metazoa</taxon>
        <taxon>Ecdysozoa</taxon>
        <taxon>Nematoda</taxon>
        <taxon>Chromadorea</taxon>
        <taxon>Rhabditida</taxon>
        <taxon>Rhabditina</taxon>
        <taxon>Rhabditomorpha</taxon>
        <taxon>Strongyloidea</taxon>
        <taxon>Strongylidae</taxon>
        <taxon>Oesophagostomum</taxon>
    </lineage>
</organism>